<reference evidence="1 2" key="1">
    <citation type="submission" date="2016-03" db="EMBL/GenBank/DDBJ databases">
        <title>EvidentialGene: Evidence-directed Construction of Genes on Genomes.</title>
        <authorList>
            <person name="Gilbert D.G."/>
            <person name="Choi J.-H."/>
            <person name="Mockaitis K."/>
            <person name="Colbourne J."/>
            <person name="Pfrender M."/>
        </authorList>
    </citation>
    <scope>NUCLEOTIDE SEQUENCE [LARGE SCALE GENOMIC DNA]</scope>
    <source>
        <strain evidence="1 2">Xinb3</strain>
        <tissue evidence="1">Complete organism</tissue>
    </source>
</reference>
<organism evidence="1 2">
    <name type="scientific">Daphnia magna</name>
    <dbReference type="NCBI Taxonomy" id="35525"/>
    <lineage>
        <taxon>Eukaryota</taxon>
        <taxon>Metazoa</taxon>
        <taxon>Ecdysozoa</taxon>
        <taxon>Arthropoda</taxon>
        <taxon>Crustacea</taxon>
        <taxon>Branchiopoda</taxon>
        <taxon>Diplostraca</taxon>
        <taxon>Cladocera</taxon>
        <taxon>Anomopoda</taxon>
        <taxon>Daphniidae</taxon>
        <taxon>Daphnia</taxon>
    </lineage>
</organism>
<dbReference type="PANTHER" id="PTHR45828:SF36">
    <property type="entry name" value="REELIN DOMAIN-CONTAINING PROTEIN"/>
    <property type="match status" value="1"/>
</dbReference>
<dbReference type="AlphaFoldDB" id="A0A0P5F7I7"/>
<protein>
    <submittedName>
        <fullName evidence="1">Uncharacterized protein</fullName>
    </submittedName>
</protein>
<comment type="caution">
    <text evidence="1">The sequence shown here is derived from an EMBL/GenBank/DDBJ whole genome shotgun (WGS) entry which is preliminary data.</text>
</comment>
<dbReference type="InterPro" id="IPR002861">
    <property type="entry name" value="Reeler_dom"/>
</dbReference>
<dbReference type="OrthoDB" id="6382110at2759"/>
<dbReference type="CDD" id="cd08544">
    <property type="entry name" value="Reeler"/>
    <property type="match status" value="1"/>
</dbReference>
<evidence type="ECO:0000313" key="1">
    <source>
        <dbReference type="EMBL" id="KZS11272.1"/>
    </source>
</evidence>
<accession>A0A0P5F7I7</accession>
<dbReference type="PANTHER" id="PTHR45828">
    <property type="entry name" value="CYTOCHROME B561/FERRIC REDUCTASE TRANSMEMBRANE"/>
    <property type="match status" value="1"/>
</dbReference>
<dbReference type="Proteomes" id="UP000076858">
    <property type="component" value="Unassembled WGS sequence"/>
</dbReference>
<keyword evidence="2" id="KW-1185">Reference proteome</keyword>
<dbReference type="InterPro" id="IPR051237">
    <property type="entry name" value="Ferric-chelate_Red/DefProt"/>
</dbReference>
<dbReference type="GO" id="GO:0016020">
    <property type="term" value="C:membrane"/>
    <property type="evidence" value="ECO:0007669"/>
    <property type="project" value="TreeGrafter"/>
</dbReference>
<dbReference type="EMBL" id="LRGB01001581">
    <property type="protein sequence ID" value="KZS11272.1"/>
    <property type="molecule type" value="Genomic_DNA"/>
</dbReference>
<evidence type="ECO:0000313" key="2">
    <source>
        <dbReference type="Proteomes" id="UP000076858"/>
    </source>
</evidence>
<dbReference type="InterPro" id="IPR042307">
    <property type="entry name" value="Reeler_sf"/>
</dbReference>
<dbReference type="Gene3D" id="2.60.40.4060">
    <property type="entry name" value="Reeler domain"/>
    <property type="match status" value="1"/>
</dbReference>
<dbReference type="Pfam" id="PF02014">
    <property type="entry name" value="Reeler"/>
    <property type="match status" value="1"/>
</dbReference>
<dbReference type="PROSITE" id="PS51019">
    <property type="entry name" value="REELIN"/>
    <property type="match status" value="1"/>
</dbReference>
<dbReference type="STRING" id="35525.A0A0P5F7I7"/>
<sequence length="171" mass="18173">MRMLTSLVILSVLFAAQVAALPSGAPVSSCTSMAPFHIPFIFGQQGVAPFSIVLSSEQASPRSPITVTLKTNGVPAFKGYLIQARSGNSIKPIGTFTVAGESNTGKTINCPGGVMNAVTHTSRTDKTSETFLWTPPANFKGQVVMMATVVVKYNEYYKGVQSKLITVRKKG</sequence>
<name>A0A0P5F7I7_9CRUS</name>
<proteinExistence type="predicted"/>
<gene>
    <name evidence="1" type="ORF">APZ42_024006</name>
</gene>